<protein>
    <recommendedName>
        <fullName evidence="8">choline-phosphate cytidylyltransferase</fullName>
        <ecNumber evidence="8">2.7.7.15</ecNumber>
    </recommendedName>
</protein>
<comment type="similarity">
    <text evidence="1">Belongs to the cytidylyltransferase family.</text>
</comment>
<gene>
    <name evidence="12" type="ORF">MNEG_8795</name>
</gene>
<organism evidence="12 13">
    <name type="scientific">Monoraphidium neglectum</name>
    <dbReference type="NCBI Taxonomy" id="145388"/>
    <lineage>
        <taxon>Eukaryota</taxon>
        <taxon>Viridiplantae</taxon>
        <taxon>Chlorophyta</taxon>
        <taxon>core chlorophytes</taxon>
        <taxon>Chlorophyceae</taxon>
        <taxon>CS clade</taxon>
        <taxon>Sphaeropleales</taxon>
        <taxon>Selenastraceae</taxon>
        <taxon>Monoraphidium</taxon>
    </lineage>
</organism>
<keyword evidence="6" id="KW-0594">Phospholipid biosynthesis</keyword>
<accession>A0A0D2MYG3</accession>
<dbReference type="RefSeq" id="XP_013898185.1">
    <property type="nucleotide sequence ID" value="XM_014042731.1"/>
</dbReference>
<feature type="coiled-coil region" evidence="9">
    <location>
        <begin position="208"/>
        <end position="235"/>
    </location>
</feature>
<dbReference type="InterPro" id="IPR045049">
    <property type="entry name" value="Pcy1-like"/>
</dbReference>
<feature type="domain" description="Cytidyltransferase-like" evidence="11">
    <location>
        <begin position="54"/>
        <end position="182"/>
    </location>
</feature>
<evidence type="ECO:0000256" key="8">
    <source>
        <dbReference type="ARBA" id="ARBA00026101"/>
    </source>
</evidence>
<evidence type="ECO:0000256" key="6">
    <source>
        <dbReference type="ARBA" id="ARBA00023209"/>
    </source>
</evidence>
<name>A0A0D2MYG3_9CHLO</name>
<dbReference type="SUPFAM" id="SSF52374">
    <property type="entry name" value="Nucleotidylyl transferase"/>
    <property type="match status" value="1"/>
</dbReference>
<evidence type="ECO:0000313" key="12">
    <source>
        <dbReference type="EMBL" id="KIY99165.1"/>
    </source>
</evidence>
<feature type="region of interest" description="Disordered" evidence="10">
    <location>
        <begin position="245"/>
        <end position="282"/>
    </location>
</feature>
<dbReference type="PANTHER" id="PTHR10739:SF13">
    <property type="entry name" value="CHOLINE-PHOSPHATE CYTIDYLYLTRANSFERASE"/>
    <property type="match status" value="1"/>
</dbReference>
<evidence type="ECO:0000256" key="7">
    <source>
        <dbReference type="ARBA" id="ARBA00023264"/>
    </source>
</evidence>
<evidence type="ECO:0000256" key="5">
    <source>
        <dbReference type="ARBA" id="ARBA00023098"/>
    </source>
</evidence>
<proteinExistence type="inferred from homology"/>
<keyword evidence="3" id="KW-0808">Transferase</keyword>
<feature type="compositionally biased region" description="Gly residues" evidence="10">
    <location>
        <begin position="250"/>
        <end position="268"/>
    </location>
</feature>
<dbReference type="EMBL" id="KK101932">
    <property type="protein sequence ID" value="KIY99165.1"/>
    <property type="molecule type" value="Genomic_DNA"/>
</dbReference>
<dbReference type="Gene3D" id="3.40.50.620">
    <property type="entry name" value="HUPs"/>
    <property type="match status" value="1"/>
</dbReference>
<evidence type="ECO:0000259" key="11">
    <source>
        <dbReference type="Pfam" id="PF01467"/>
    </source>
</evidence>
<dbReference type="KEGG" id="mng:MNEG_8795"/>
<dbReference type="OrthoDB" id="17102at2759"/>
<dbReference type="GO" id="GO:0031210">
    <property type="term" value="F:phosphatidylcholine binding"/>
    <property type="evidence" value="ECO:0007669"/>
    <property type="project" value="TreeGrafter"/>
</dbReference>
<keyword evidence="13" id="KW-1185">Reference proteome</keyword>
<evidence type="ECO:0000256" key="10">
    <source>
        <dbReference type="SAM" id="MobiDB-lite"/>
    </source>
</evidence>
<dbReference type="EC" id="2.7.7.15" evidence="8"/>
<keyword evidence="5" id="KW-0443">Lipid metabolism</keyword>
<dbReference type="AlphaFoldDB" id="A0A0D2MYG3"/>
<keyword evidence="7" id="KW-1208">Phospholipid metabolism</keyword>
<dbReference type="GeneID" id="25741670"/>
<dbReference type="NCBIfam" id="TIGR00125">
    <property type="entry name" value="cyt_tran_rel"/>
    <property type="match status" value="1"/>
</dbReference>
<feature type="region of interest" description="Disordered" evidence="10">
    <location>
        <begin position="1"/>
        <end position="47"/>
    </location>
</feature>
<dbReference type="PANTHER" id="PTHR10739">
    <property type="entry name" value="CYTIDYLYLTRANSFERASE"/>
    <property type="match status" value="1"/>
</dbReference>
<evidence type="ECO:0000256" key="1">
    <source>
        <dbReference type="ARBA" id="ARBA00010101"/>
    </source>
</evidence>
<keyword evidence="4" id="KW-0548">Nucleotidyltransferase</keyword>
<reference evidence="12 13" key="1">
    <citation type="journal article" date="2013" name="BMC Genomics">
        <title>Reconstruction of the lipid metabolism for the microalga Monoraphidium neglectum from its genome sequence reveals characteristics suitable for biofuel production.</title>
        <authorList>
            <person name="Bogen C."/>
            <person name="Al-Dilaimi A."/>
            <person name="Albersmeier A."/>
            <person name="Wichmann J."/>
            <person name="Grundmann M."/>
            <person name="Rupp O."/>
            <person name="Lauersen K.J."/>
            <person name="Blifernez-Klassen O."/>
            <person name="Kalinowski J."/>
            <person name="Goesmann A."/>
            <person name="Mussgnug J.H."/>
            <person name="Kruse O."/>
        </authorList>
    </citation>
    <scope>NUCLEOTIDE SEQUENCE [LARGE SCALE GENOMIC DNA]</scope>
    <source>
        <strain evidence="12 13">SAG 48.87</strain>
    </source>
</reference>
<dbReference type="InterPro" id="IPR041723">
    <property type="entry name" value="CCT"/>
</dbReference>
<keyword evidence="2" id="KW-0444">Lipid biosynthesis</keyword>
<dbReference type="STRING" id="145388.A0A0D2MYG3"/>
<evidence type="ECO:0000313" key="13">
    <source>
        <dbReference type="Proteomes" id="UP000054498"/>
    </source>
</evidence>
<keyword evidence="9" id="KW-0175">Coiled coil</keyword>
<sequence>MGKRSAKSSGGAGKAKKAAIEQRRAAAEGAGGSTPSPAGDNSLEPPLDRPVRIYADGIFDMFHFGHARALEQAKKLFPNSYLLVGCCNDALTHSYKGKTVMTEEERYESLRHCKWVDEVIPDAPWVITKEFLDAHNIDYVAHDDLPYADASGQADDVYGPVKAMGKFKATQRTDGVSTSDLILRILRDYNEYVLRNLSRGYSRKDLGISLVKEQRIRAQHNIRQLSNRLREQRLKVAARITKRIGISGRPRGGGGGGGGAGGGSGGDASGSDSDNSGGQVRR</sequence>
<dbReference type="Pfam" id="PF01467">
    <property type="entry name" value="CTP_transf_like"/>
    <property type="match status" value="1"/>
</dbReference>
<dbReference type="InterPro" id="IPR004821">
    <property type="entry name" value="Cyt_trans-like"/>
</dbReference>
<dbReference type="GO" id="GO:0004105">
    <property type="term" value="F:choline-phosphate cytidylyltransferase activity"/>
    <property type="evidence" value="ECO:0007669"/>
    <property type="project" value="UniProtKB-EC"/>
</dbReference>
<dbReference type="InterPro" id="IPR014729">
    <property type="entry name" value="Rossmann-like_a/b/a_fold"/>
</dbReference>
<evidence type="ECO:0000256" key="3">
    <source>
        <dbReference type="ARBA" id="ARBA00022679"/>
    </source>
</evidence>
<evidence type="ECO:0000256" key="4">
    <source>
        <dbReference type="ARBA" id="ARBA00022695"/>
    </source>
</evidence>
<evidence type="ECO:0000256" key="2">
    <source>
        <dbReference type="ARBA" id="ARBA00022516"/>
    </source>
</evidence>
<evidence type="ECO:0000256" key="9">
    <source>
        <dbReference type="SAM" id="Coils"/>
    </source>
</evidence>
<feature type="compositionally biased region" description="Low complexity" evidence="10">
    <location>
        <begin position="269"/>
        <end position="282"/>
    </location>
</feature>
<dbReference type="CDD" id="cd02174">
    <property type="entry name" value="CCT"/>
    <property type="match status" value="1"/>
</dbReference>
<dbReference type="Proteomes" id="UP000054498">
    <property type="component" value="Unassembled WGS sequence"/>
</dbReference>